<dbReference type="CDD" id="cd03024">
    <property type="entry name" value="DsbA_FrnE"/>
    <property type="match status" value="1"/>
</dbReference>
<dbReference type="SUPFAM" id="SSF52833">
    <property type="entry name" value="Thioredoxin-like"/>
    <property type="match status" value="1"/>
</dbReference>
<name>A0A375CD73_9BURK</name>
<evidence type="ECO:0000313" key="2">
    <source>
        <dbReference type="EMBL" id="SOY68014.1"/>
    </source>
</evidence>
<dbReference type="AlphaFoldDB" id="A0A375CD73"/>
<dbReference type="Gene3D" id="3.40.30.10">
    <property type="entry name" value="Glutaredoxin"/>
    <property type="match status" value="1"/>
</dbReference>
<proteinExistence type="predicted"/>
<dbReference type="EMBL" id="OFSQ01000038">
    <property type="protein sequence ID" value="SOY68014.1"/>
    <property type="molecule type" value="Genomic_DNA"/>
</dbReference>
<dbReference type="PANTHER" id="PTHR13887">
    <property type="entry name" value="GLUTATHIONE S-TRANSFERASE KAPPA"/>
    <property type="match status" value="1"/>
</dbReference>
<sequence>MPQPLKIDFVSDIACPWCAIGLSSLQLALQRVGDAVDAEIVVHPFELNPGMRPEGEAIVDYLGRKYGRTPAQIAETQAMIRERGAAVGFAFGPRTHVYNTFDAHRLLHWAGLEGRQLPLKQALLHAYHAEGKDPSNHDVLADAAQAVGLDAAAARRVLAGDDYADAVRAEIAQYQRMGIQSVPSIIFNERYLVTGGQPAEAFEQAIREIAAEAQKGQPAQD</sequence>
<accession>A0A375CD73</accession>
<dbReference type="Pfam" id="PF01323">
    <property type="entry name" value="DSBA"/>
    <property type="match status" value="1"/>
</dbReference>
<comment type="caution">
    <text evidence="2">The sequence shown here is derived from an EMBL/GenBank/DDBJ whole genome shotgun (WGS) entry which is preliminary data.</text>
</comment>
<gene>
    <name evidence="2" type="ORF">CBM2587_B90464</name>
</gene>
<dbReference type="InterPro" id="IPR036249">
    <property type="entry name" value="Thioredoxin-like_sf"/>
</dbReference>
<reference evidence="2" key="1">
    <citation type="submission" date="2018-01" db="EMBL/GenBank/DDBJ databases">
        <authorList>
            <person name="Clerissi C."/>
        </authorList>
    </citation>
    <scope>NUCLEOTIDE SEQUENCE</scope>
    <source>
        <strain evidence="2">Cupriavidus sp. LMG 19464</strain>
    </source>
</reference>
<dbReference type="RefSeq" id="WP_116359301.1">
    <property type="nucleotide sequence ID" value="NZ_LT976854.1"/>
</dbReference>
<dbReference type="PANTHER" id="PTHR13887:SF41">
    <property type="entry name" value="THIOREDOXIN SUPERFAMILY PROTEIN"/>
    <property type="match status" value="1"/>
</dbReference>
<dbReference type="OrthoDB" id="9799122at2"/>
<dbReference type="Proteomes" id="UP000256780">
    <property type="component" value="Chromosome CBM2587_b"/>
</dbReference>
<dbReference type="InterPro" id="IPR001853">
    <property type="entry name" value="DSBA-like_thioredoxin_dom"/>
</dbReference>
<feature type="domain" description="DSBA-like thioredoxin" evidence="1">
    <location>
        <begin position="7"/>
        <end position="206"/>
    </location>
</feature>
<organism evidence="2">
    <name type="scientific">Cupriavidus taiwanensis</name>
    <dbReference type="NCBI Taxonomy" id="164546"/>
    <lineage>
        <taxon>Bacteria</taxon>
        <taxon>Pseudomonadati</taxon>
        <taxon>Pseudomonadota</taxon>
        <taxon>Betaproteobacteria</taxon>
        <taxon>Burkholderiales</taxon>
        <taxon>Burkholderiaceae</taxon>
        <taxon>Cupriavidus</taxon>
    </lineage>
</organism>
<protein>
    <submittedName>
        <fullName evidence="2">Oxidoreductase, DSBA-like thioredoxin domain</fullName>
    </submittedName>
</protein>
<dbReference type="GO" id="GO:0016491">
    <property type="term" value="F:oxidoreductase activity"/>
    <property type="evidence" value="ECO:0007669"/>
    <property type="project" value="InterPro"/>
</dbReference>
<evidence type="ECO:0000259" key="1">
    <source>
        <dbReference type="Pfam" id="PF01323"/>
    </source>
</evidence>